<dbReference type="PANTHER" id="PTHR37946:SF1">
    <property type="entry name" value="SLL1969 PROTEIN"/>
    <property type="match status" value="1"/>
</dbReference>
<dbReference type="KEGG" id="cvt:B843_00485"/>
<name>W5Y4T0_9CORY</name>
<dbReference type="Proteomes" id="UP000019222">
    <property type="component" value="Chromosome"/>
</dbReference>
<dbReference type="Gene3D" id="3.40.50.1820">
    <property type="entry name" value="alpha/beta hydrolase"/>
    <property type="match status" value="1"/>
</dbReference>
<dbReference type="Pfam" id="PF12697">
    <property type="entry name" value="Abhydrolase_6"/>
    <property type="match status" value="1"/>
</dbReference>
<dbReference type="SUPFAM" id="SSF53474">
    <property type="entry name" value="alpha/beta-Hydrolases"/>
    <property type="match status" value="1"/>
</dbReference>
<keyword evidence="3" id="KW-1185">Reference proteome</keyword>
<sequence>MSNPSSRPLPLSARVPASGIFEDDWRARPDREHPFPVVLLHGTGVTKSDWRRLGPMLRAAGFATFAPDFGDRSTAPVAESASQVAAYIEVVLHVTGARKVILVGHSQGGIVARYWMHRLGGRDKVHQLVCLAVPNHGTARGGRLSVLGRTPHGSGVIDDIIANWFGPSGFEMLTDSPLIEDLNLHGDCLPGVHYSCIASRSDAIITPAESCFLEGPLSHNFYVQDDNRFLVVRHENMPFDFRVCEMVVREIIACSPEPVAAPEPSTPAPASRLPVKIKLPRNARYARALLRRRLGD</sequence>
<dbReference type="eggNOG" id="COG1075">
    <property type="taxonomic scope" value="Bacteria"/>
</dbReference>
<dbReference type="STRING" id="1224164.B843_00485"/>
<evidence type="ECO:0000313" key="2">
    <source>
        <dbReference type="EMBL" id="AHI21493.1"/>
    </source>
</evidence>
<accession>W5Y4T0</accession>
<dbReference type="RefSeq" id="WP_025251568.1">
    <property type="nucleotide sequence ID" value="NZ_CP004353.1"/>
</dbReference>
<evidence type="ECO:0000259" key="1">
    <source>
        <dbReference type="Pfam" id="PF12697"/>
    </source>
</evidence>
<dbReference type="HOGENOM" id="CLU_029537_2_0_11"/>
<dbReference type="InterPro" id="IPR000073">
    <property type="entry name" value="AB_hydrolase_1"/>
</dbReference>
<dbReference type="GO" id="GO:0003824">
    <property type="term" value="F:catalytic activity"/>
    <property type="evidence" value="ECO:0007669"/>
    <property type="project" value="UniProtKB-ARBA"/>
</dbReference>
<organism evidence="2 3">
    <name type="scientific">Corynebacterium vitaeruminis DSM 20294</name>
    <dbReference type="NCBI Taxonomy" id="1224164"/>
    <lineage>
        <taxon>Bacteria</taxon>
        <taxon>Bacillati</taxon>
        <taxon>Actinomycetota</taxon>
        <taxon>Actinomycetes</taxon>
        <taxon>Mycobacteriales</taxon>
        <taxon>Corynebacteriaceae</taxon>
        <taxon>Corynebacterium</taxon>
    </lineage>
</organism>
<dbReference type="AlphaFoldDB" id="W5Y4T0"/>
<gene>
    <name evidence="2" type="ORF">B843_00485</name>
</gene>
<dbReference type="PANTHER" id="PTHR37946">
    <property type="entry name" value="SLL1969 PROTEIN"/>
    <property type="match status" value="1"/>
</dbReference>
<proteinExistence type="predicted"/>
<dbReference type="InterPro" id="IPR029058">
    <property type="entry name" value="AB_hydrolase_fold"/>
</dbReference>
<protein>
    <submittedName>
        <fullName evidence="2">Triacylglycerol lipase</fullName>
    </submittedName>
</protein>
<dbReference type="PATRIC" id="fig|1224164.3.peg.97"/>
<reference evidence="2 3" key="1">
    <citation type="submission" date="2013-02" db="EMBL/GenBank/DDBJ databases">
        <title>The complete genome sequence of Corynebacterium vitaeruminis DSM 20294.</title>
        <authorList>
            <person name="Ruckert C."/>
            <person name="Albersmeier A."/>
            <person name="Kalinowski J."/>
        </authorList>
    </citation>
    <scope>NUCLEOTIDE SEQUENCE [LARGE SCALE GENOMIC DNA]</scope>
    <source>
        <strain evidence="3">ATCC 10234</strain>
    </source>
</reference>
<feature type="domain" description="AB hydrolase-1" evidence="1">
    <location>
        <begin position="37"/>
        <end position="138"/>
    </location>
</feature>
<dbReference type="EMBL" id="CP004353">
    <property type="protein sequence ID" value="AHI21493.1"/>
    <property type="molecule type" value="Genomic_DNA"/>
</dbReference>
<evidence type="ECO:0000313" key="3">
    <source>
        <dbReference type="Proteomes" id="UP000019222"/>
    </source>
</evidence>